<evidence type="ECO:0000313" key="1">
    <source>
        <dbReference type="EMBL" id="CAK9859013.1"/>
    </source>
</evidence>
<name>A0ABP1A8Z7_9BRYO</name>
<proteinExistence type="predicted"/>
<gene>
    <name evidence="1" type="ORF">CSSPJE1EN2_LOCUS2008</name>
</gene>
<evidence type="ECO:0000313" key="2">
    <source>
        <dbReference type="Proteomes" id="UP001497522"/>
    </source>
</evidence>
<dbReference type="Proteomes" id="UP001497522">
    <property type="component" value="Chromosome 1"/>
</dbReference>
<reference evidence="1 2" key="1">
    <citation type="submission" date="2024-03" db="EMBL/GenBank/DDBJ databases">
        <authorList>
            <consortium name="ELIXIR-Norway"/>
            <consortium name="Elixir Norway"/>
        </authorList>
    </citation>
    <scope>NUCLEOTIDE SEQUENCE [LARGE SCALE GENOMIC DNA]</scope>
</reference>
<organism evidence="1 2">
    <name type="scientific">Sphagnum jensenii</name>
    <dbReference type="NCBI Taxonomy" id="128206"/>
    <lineage>
        <taxon>Eukaryota</taxon>
        <taxon>Viridiplantae</taxon>
        <taxon>Streptophyta</taxon>
        <taxon>Embryophyta</taxon>
        <taxon>Bryophyta</taxon>
        <taxon>Sphagnophytina</taxon>
        <taxon>Sphagnopsida</taxon>
        <taxon>Sphagnales</taxon>
        <taxon>Sphagnaceae</taxon>
        <taxon>Sphagnum</taxon>
    </lineage>
</organism>
<accession>A0ABP1A8Z7</accession>
<dbReference type="EMBL" id="OZ023702">
    <property type="protein sequence ID" value="CAK9859013.1"/>
    <property type="molecule type" value="Genomic_DNA"/>
</dbReference>
<keyword evidence="2" id="KW-1185">Reference proteome</keyword>
<protein>
    <submittedName>
        <fullName evidence="1">Uncharacterized protein</fullName>
    </submittedName>
</protein>
<sequence length="141" mass="15670">MVGGAQTVVLSDRHQHSGVKAARIVHKTKLPEQIGGSKMHWRVSATATYLEELDVTKAVDELWRIEGERKLRGDGMMRDCLFGTLRTGMSTESNHLRILHSRACHNNSSSSILVKTHIEVLDLITVAQPSHNGAHMMVHIT</sequence>